<organism evidence="1 2">
    <name type="scientific">Alicyclobacillus acidocaldarius (strain Tc-4-1)</name>
    <name type="common">Bacillus acidocaldarius</name>
    <dbReference type="NCBI Taxonomy" id="1048834"/>
    <lineage>
        <taxon>Bacteria</taxon>
        <taxon>Bacillati</taxon>
        <taxon>Bacillota</taxon>
        <taxon>Bacilli</taxon>
        <taxon>Bacillales</taxon>
        <taxon>Alicyclobacillaceae</taxon>
        <taxon>Alicyclobacillus</taxon>
    </lineage>
</organism>
<reference evidence="1 2" key="1">
    <citation type="journal article" date="2011" name="J. Bacteriol.">
        <title>Complete Genome Sequence of Alicyclobacillus acidocaldarius Strain Tc-4-1.</title>
        <authorList>
            <person name="Chen Y."/>
            <person name="He Y."/>
            <person name="Zhang B."/>
            <person name="Yang J."/>
            <person name="Li W."/>
            <person name="Dong Z."/>
            <person name="Hu S."/>
        </authorList>
    </citation>
    <scope>NUCLEOTIDE SEQUENCE [LARGE SCALE GENOMIC DNA]</scope>
    <source>
        <strain evidence="1 2">Tc-4-1</strain>
    </source>
</reference>
<evidence type="ECO:0000313" key="1">
    <source>
        <dbReference type="EMBL" id="AEJ43698.1"/>
    </source>
</evidence>
<accession>F8ICN3</accession>
<dbReference type="EMBL" id="CP002902">
    <property type="protein sequence ID" value="AEJ43698.1"/>
    <property type="molecule type" value="Genomic_DNA"/>
</dbReference>
<name>F8ICN3_ALIAT</name>
<dbReference type="KEGG" id="aad:TC41_1775"/>
<dbReference type="Proteomes" id="UP000000292">
    <property type="component" value="Chromosome"/>
</dbReference>
<gene>
    <name evidence="1" type="ordered locus">TC41_1775</name>
</gene>
<proteinExistence type="predicted"/>
<protein>
    <submittedName>
        <fullName evidence="1">Uncharacterized protein</fullName>
    </submittedName>
</protein>
<dbReference type="AlphaFoldDB" id="F8ICN3"/>
<reference evidence="2" key="2">
    <citation type="submission" date="2011-06" db="EMBL/GenBank/DDBJ databases">
        <title>The complete genome sequence of Alicyclobacillus acidocaldarius sp. Tc-4-1.</title>
        <authorList>
            <person name="Chen Y."/>
            <person name="He Y."/>
            <person name="Dong Z."/>
            <person name="Hu S."/>
        </authorList>
    </citation>
    <scope>NUCLEOTIDE SEQUENCE [LARGE SCALE GENOMIC DNA]</scope>
    <source>
        <strain evidence="2">Tc-4-1</strain>
    </source>
</reference>
<evidence type="ECO:0000313" key="2">
    <source>
        <dbReference type="Proteomes" id="UP000000292"/>
    </source>
</evidence>
<dbReference type="HOGENOM" id="CLU_2912183_0_0_9"/>
<sequence length="61" mass="6740">MCLCRVCGGCVRFLPGLREIVRRTPRWVEEIVLTSKHDDALCTIHLDAGASKGAEDQRVSA</sequence>